<keyword evidence="6" id="KW-0325">Glycoprotein</keyword>
<feature type="domain" description="Copper acquisition factor BIM1-like" evidence="10">
    <location>
        <begin position="15"/>
        <end position="156"/>
    </location>
</feature>
<evidence type="ECO:0000256" key="4">
    <source>
        <dbReference type="ARBA" id="ARBA00022729"/>
    </source>
</evidence>
<sequence>MRTFISLAMASVATAHFTLDWPVNRGFNEDTMPTFPCGGFNTPSSNRTVISLDADTLPVDITFHHSQTAVSYLLALGTDPGSSFNVTLSPTIAAQGLGEFCLPNLSLSSLNLTDGQNATLQVVTDGDTGGGLFACADITFSSSLTKNSPTSCANASSVSASALSGADGARTANLSNSDGSAQSGSTASSSSSSGSTSATASASSSTHTGAAVTLQTAGWGVLGSAFVACLALL</sequence>
<keyword evidence="5" id="KW-0472">Membrane</keyword>
<feature type="signal peptide" evidence="9">
    <location>
        <begin position="1"/>
        <end position="15"/>
    </location>
</feature>
<keyword evidence="4 9" id="KW-0732">Signal</keyword>
<dbReference type="GO" id="GO:0098552">
    <property type="term" value="C:side of membrane"/>
    <property type="evidence" value="ECO:0007669"/>
    <property type="project" value="UniProtKB-KW"/>
</dbReference>
<dbReference type="AlphaFoldDB" id="A0A6V8H8I7"/>
<evidence type="ECO:0000256" key="1">
    <source>
        <dbReference type="ARBA" id="ARBA00004609"/>
    </source>
</evidence>
<name>A0A6V8H8I7_TALPI</name>
<keyword evidence="2" id="KW-1003">Cell membrane</keyword>
<feature type="chain" id="PRO_5028308566" evidence="9">
    <location>
        <begin position="16"/>
        <end position="233"/>
    </location>
</feature>
<evidence type="ECO:0000313" key="11">
    <source>
        <dbReference type="EMBL" id="GAM37694.1"/>
    </source>
</evidence>
<accession>A0A6V8H8I7</accession>
<dbReference type="Pfam" id="PF20238">
    <property type="entry name" value="BIM1-like_dom"/>
    <property type="match status" value="1"/>
</dbReference>
<dbReference type="PANTHER" id="PTHR34992">
    <property type="entry name" value="HYPHAL ANASTAMOSIS-7 PROTEIN"/>
    <property type="match status" value="1"/>
</dbReference>
<evidence type="ECO:0000259" key="10">
    <source>
        <dbReference type="Pfam" id="PF20238"/>
    </source>
</evidence>
<keyword evidence="7" id="KW-0449">Lipoprotein</keyword>
<dbReference type="InterPro" id="IPR046530">
    <property type="entry name" value="BIM1-like_dom"/>
</dbReference>
<organism evidence="11 12">
    <name type="scientific">Talaromyces pinophilus</name>
    <name type="common">Penicillium pinophilum</name>
    <dbReference type="NCBI Taxonomy" id="128442"/>
    <lineage>
        <taxon>Eukaryota</taxon>
        <taxon>Fungi</taxon>
        <taxon>Dikarya</taxon>
        <taxon>Ascomycota</taxon>
        <taxon>Pezizomycotina</taxon>
        <taxon>Eurotiomycetes</taxon>
        <taxon>Eurotiomycetidae</taxon>
        <taxon>Eurotiales</taxon>
        <taxon>Trichocomaceae</taxon>
        <taxon>Talaromyces</taxon>
        <taxon>Talaromyces sect. Talaromyces</taxon>
    </lineage>
</organism>
<comment type="caution">
    <text evidence="11">The sequence shown here is derived from an EMBL/GenBank/DDBJ whole genome shotgun (WGS) entry which is preliminary data.</text>
</comment>
<dbReference type="InterPro" id="IPR046936">
    <property type="entry name" value="BIM1-like"/>
</dbReference>
<dbReference type="EMBL" id="DF933820">
    <property type="protein sequence ID" value="GAM37694.1"/>
    <property type="molecule type" value="Genomic_DNA"/>
</dbReference>
<protein>
    <submittedName>
        <fullName evidence="11">GPI anchored protein</fullName>
    </submittedName>
</protein>
<reference evidence="12" key="1">
    <citation type="journal article" date="2015" name="Genome Announc.">
        <title>Draft genome sequence of Talaromyces cellulolyticus strain Y-94, a source of lignocellulosic biomass-degrading enzymes.</title>
        <authorList>
            <person name="Fujii T."/>
            <person name="Koike H."/>
            <person name="Sawayama S."/>
            <person name="Yano S."/>
            <person name="Inoue H."/>
        </authorList>
    </citation>
    <scope>NUCLEOTIDE SEQUENCE [LARGE SCALE GENOMIC DNA]</scope>
    <source>
        <strain evidence="12">Y-94</strain>
    </source>
</reference>
<keyword evidence="3" id="KW-0336">GPI-anchor</keyword>
<evidence type="ECO:0000256" key="7">
    <source>
        <dbReference type="ARBA" id="ARBA00023288"/>
    </source>
</evidence>
<keyword evidence="12" id="KW-1185">Reference proteome</keyword>
<gene>
    <name evidence="11" type="ORF">TCE0_024r07817</name>
</gene>
<evidence type="ECO:0000256" key="2">
    <source>
        <dbReference type="ARBA" id="ARBA00022475"/>
    </source>
</evidence>
<evidence type="ECO:0000313" key="12">
    <source>
        <dbReference type="Proteomes" id="UP000053095"/>
    </source>
</evidence>
<dbReference type="Proteomes" id="UP000053095">
    <property type="component" value="Unassembled WGS sequence"/>
</dbReference>
<evidence type="ECO:0000256" key="3">
    <source>
        <dbReference type="ARBA" id="ARBA00022622"/>
    </source>
</evidence>
<dbReference type="CDD" id="cd21176">
    <property type="entry name" value="LPMO_auxiliary-like"/>
    <property type="match status" value="1"/>
</dbReference>
<proteinExistence type="predicted"/>
<feature type="compositionally biased region" description="Low complexity" evidence="8">
    <location>
        <begin position="177"/>
        <end position="203"/>
    </location>
</feature>
<evidence type="ECO:0000256" key="9">
    <source>
        <dbReference type="SAM" id="SignalP"/>
    </source>
</evidence>
<evidence type="ECO:0000256" key="6">
    <source>
        <dbReference type="ARBA" id="ARBA00023180"/>
    </source>
</evidence>
<dbReference type="GO" id="GO:0005886">
    <property type="term" value="C:plasma membrane"/>
    <property type="evidence" value="ECO:0007669"/>
    <property type="project" value="UniProtKB-SubCell"/>
</dbReference>
<dbReference type="PANTHER" id="PTHR34992:SF1">
    <property type="entry name" value="COPPER ACQUISITION FACTOR BIM1-LIKE DOMAIN-CONTAINING PROTEIN"/>
    <property type="match status" value="1"/>
</dbReference>
<evidence type="ECO:0000256" key="8">
    <source>
        <dbReference type="SAM" id="MobiDB-lite"/>
    </source>
</evidence>
<comment type="subcellular location">
    <subcellularLocation>
        <location evidence="1">Cell membrane</location>
        <topology evidence="1">Lipid-anchor</topology>
        <topology evidence="1">GPI-anchor</topology>
    </subcellularLocation>
</comment>
<feature type="region of interest" description="Disordered" evidence="8">
    <location>
        <begin position="173"/>
        <end position="203"/>
    </location>
</feature>
<evidence type="ECO:0000256" key="5">
    <source>
        <dbReference type="ARBA" id="ARBA00023136"/>
    </source>
</evidence>